<evidence type="ECO:0000259" key="2">
    <source>
        <dbReference type="Pfam" id="PF11443"/>
    </source>
</evidence>
<evidence type="ECO:0000313" key="5">
    <source>
        <dbReference type="Proteomes" id="UP000187406"/>
    </source>
</evidence>
<sequence length="616" mass="70343">VTPPDTDSLITQTKNPTVTYDDPPMGLTENMSLTYLSTGNPCLDFFFHILPDTPSDQVIERLPLAWSHDPLTTLKLICNLRGVRGTGKSDKEGFYTSAFWLYRNHPKTLSLNARVFTDFGYLKDLPEILYRILEGPEIRKVKKQEWIEKKRGKKAKRAREGKFKRQAEEKTEVGDIEGDRLIKNIEEMGCVISKEQARALRKERDIAKAKRALDKYKSDPNYRFLYDCVADVFAHLLKSDMNYLRSNELFKISLASKWCPSIDSSFDKATLICEGIARRVFPRESEKEYEGIQEAHYAYRVRERLRKEVLVPLHKVLELPEVFMSANEWNSLPYTRVASVAMKNYKGLFLKHDGERFYEYLENVKSGKAKIAAGALLPHQIIAALKDDDGGKVAELQWARIVEDLSKKGKLKNCMAVCDVSGSMEGIPMEVSVALGLLVSELSEEPWKGKLITFSEDPELHMIEGDTLLAKAEFVRMMDWGGSTAIQKVFDRILEVAIENKLSEDQLIKRLFVFSDMEFDHACGNSTKIEVWETDYQLMQRKFRESGYNKLPEIVFWNLRNSSSTPVAKQSGVALVSGFSKNLLTLFLEEDGIVNPKDVMELAIAGEEYKKLVVYD</sequence>
<name>A0A1Q3B0Q4_CEPFO</name>
<dbReference type="AlphaFoldDB" id="A0A1Q3B0Q4"/>
<evidence type="ECO:0000259" key="3">
    <source>
        <dbReference type="Pfam" id="PF25043"/>
    </source>
</evidence>
<dbReference type="FunCoup" id="A0A1Q3B0Q4">
    <property type="interactions" value="25"/>
</dbReference>
<proteinExistence type="predicted"/>
<accession>A0A1Q3B0Q4</accession>
<evidence type="ECO:0000256" key="1">
    <source>
        <dbReference type="SAM" id="Coils"/>
    </source>
</evidence>
<comment type="caution">
    <text evidence="4">The sequence shown here is derived from an EMBL/GenBank/DDBJ whole genome shotgun (WGS) entry which is preliminary data.</text>
</comment>
<dbReference type="PANTHER" id="PTHR31373">
    <property type="entry name" value="OS06G0652100 PROTEIN"/>
    <property type="match status" value="1"/>
</dbReference>
<dbReference type="InterPro" id="IPR058580">
    <property type="entry name" value="DUF2828"/>
</dbReference>
<dbReference type="SUPFAM" id="SSF53300">
    <property type="entry name" value="vWA-like"/>
    <property type="match status" value="1"/>
</dbReference>
<feature type="coiled-coil region" evidence="1">
    <location>
        <begin position="192"/>
        <end position="219"/>
    </location>
</feature>
<feature type="non-terminal residue" evidence="4">
    <location>
        <position position="616"/>
    </location>
</feature>
<dbReference type="InterPro" id="IPR036465">
    <property type="entry name" value="vWFA_dom_sf"/>
</dbReference>
<feature type="non-terminal residue" evidence="4">
    <location>
        <position position="1"/>
    </location>
</feature>
<dbReference type="CDD" id="cd00198">
    <property type="entry name" value="vWFA"/>
    <property type="match status" value="1"/>
</dbReference>
<evidence type="ECO:0000313" key="4">
    <source>
        <dbReference type="EMBL" id="GAV61454.1"/>
    </source>
</evidence>
<dbReference type="Pfam" id="PF25043">
    <property type="entry name" value="DUF7788"/>
    <property type="match status" value="1"/>
</dbReference>
<keyword evidence="5" id="KW-1185">Reference proteome</keyword>
<dbReference type="EMBL" id="BDDD01000201">
    <property type="protein sequence ID" value="GAV61454.1"/>
    <property type="molecule type" value="Genomic_DNA"/>
</dbReference>
<keyword evidence="1" id="KW-0175">Coiled coil</keyword>
<dbReference type="PIRSF" id="PIRSF015417">
    <property type="entry name" value="T31B5_30_vWA"/>
    <property type="match status" value="1"/>
</dbReference>
<reference evidence="5" key="1">
    <citation type="submission" date="2016-04" db="EMBL/GenBank/DDBJ databases">
        <title>Cephalotus genome sequencing.</title>
        <authorList>
            <person name="Fukushima K."/>
            <person name="Hasebe M."/>
            <person name="Fang X."/>
        </authorList>
    </citation>
    <scope>NUCLEOTIDE SEQUENCE [LARGE SCALE GENOMIC DNA]</scope>
    <source>
        <strain evidence="5">cv. St1</strain>
    </source>
</reference>
<dbReference type="InterPro" id="IPR056690">
    <property type="entry name" value="DUF7788"/>
</dbReference>
<dbReference type="OrthoDB" id="1149618at2759"/>
<gene>
    <name evidence="4" type="ORF">CFOL_v3_04981</name>
</gene>
<feature type="domain" description="DUF7788" evidence="3">
    <location>
        <begin position="413"/>
        <end position="598"/>
    </location>
</feature>
<dbReference type="InParanoid" id="A0A1Q3B0Q4"/>
<dbReference type="Gene3D" id="3.40.50.410">
    <property type="entry name" value="von Willebrand factor, type A domain"/>
    <property type="match status" value="1"/>
</dbReference>
<feature type="domain" description="DUF2828" evidence="2">
    <location>
        <begin position="28"/>
        <end position="411"/>
    </location>
</feature>
<dbReference type="Proteomes" id="UP000187406">
    <property type="component" value="Unassembled WGS sequence"/>
</dbReference>
<protein>
    <submittedName>
        <fullName evidence="4">DUF2828 domain-containing protein</fullName>
    </submittedName>
</protein>
<dbReference type="Pfam" id="PF11443">
    <property type="entry name" value="DUF2828"/>
    <property type="match status" value="1"/>
</dbReference>
<organism evidence="4 5">
    <name type="scientific">Cephalotus follicularis</name>
    <name type="common">Albany pitcher plant</name>
    <dbReference type="NCBI Taxonomy" id="3775"/>
    <lineage>
        <taxon>Eukaryota</taxon>
        <taxon>Viridiplantae</taxon>
        <taxon>Streptophyta</taxon>
        <taxon>Embryophyta</taxon>
        <taxon>Tracheophyta</taxon>
        <taxon>Spermatophyta</taxon>
        <taxon>Magnoliopsida</taxon>
        <taxon>eudicotyledons</taxon>
        <taxon>Gunneridae</taxon>
        <taxon>Pentapetalae</taxon>
        <taxon>rosids</taxon>
        <taxon>fabids</taxon>
        <taxon>Oxalidales</taxon>
        <taxon>Cephalotaceae</taxon>
        <taxon>Cephalotus</taxon>
    </lineage>
</organism>
<dbReference type="InterPro" id="IPR011205">
    <property type="entry name" value="UCP015417_vWA"/>
</dbReference>
<dbReference type="PANTHER" id="PTHR31373:SF27">
    <property type="entry name" value="TROVE DOMAIN-CONTAINING PROTEIN"/>
    <property type="match status" value="1"/>
</dbReference>